<evidence type="ECO:0000259" key="7">
    <source>
        <dbReference type="Pfam" id="PF01593"/>
    </source>
</evidence>
<comment type="function">
    <text evidence="6">Involved in coproporphyrin-dependent heme b biosynthesis. Catalyzes the oxidation of coproporphyrinogen III to coproporphyrin III.</text>
</comment>
<dbReference type="GO" id="GO:0006783">
    <property type="term" value="P:heme biosynthetic process"/>
    <property type="evidence" value="ECO:0007669"/>
    <property type="project" value="UniProtKB-UniRule"/>
</dbReference>
<dbReference type="GO" id="GO:0005737">
    <property type="term" value="C:cytoplasm"/>
    <property type="evidence" value="ECO:0007669"/>
    <property type="project" value="UniProtKB-SubCell"/>
</dbReference>
<dbReference type="Gene3D" id="1.10.3110.10">
    <property type="entry name" value="protoporphyrinogen ix oxidase, domain 3"/>
    <property type="match status" value="1"/>
</dbReference>
<comment type="catalytic activity">
    <reaction evidence="6">
        <text>coproporphyrinogen III + 3 O2 = coproporphyrin III + 3 H2O2</text>
        <dbReference type="Rhea" id="RHEA:43436"/>
        <dbReference type="ChEBI" id="CHEBI:15379"/>
        <dbReference type="ChEBI" id="CHEBI:16240"/>
        <dbReference type="ChEBI" id="CHEBI:57309"/>
        <dbReference type="ChEBI" id="CHEBI:131725"/>
        <dbReference type="EC" id="1.3.3.15"/>
    </reaction>
</comment>
<sequence length="476" mass="51779">MDAAAAKPSKIAIIGGGISGLAAAHRLQELAPATEITLYEAGERLGGVLETQQCGDYLVEQSADNFITNVPWGLDLCRRLGIESELLQTNDALRKAYVVNRGKLIEVPAGFLLMAPGRAWPILTSPILSWRGKLRLAWEYFVPARKETSDECLQDFVVRRLGQETYERLVQPLIGGIYTADPKKLSVAATMKQFVEMERKHGGLIRGMRKRSASAEKSDGGARYSMFVAPRGGMSAIVDAISACLPGESIRLNTPVRSVERLENDRWQVTTDEGATAFDGVIMAAPAPAAAQIMQSGDAALAADLAQIQYAGCAIVLLGVRREQITRPIAGFGFVAPEVENRQILASSFASYKFPGRAPEDSVLIRTFVGGACHPERNELPEEELRKIVTAELADLVGLTGEPELFAVRRWSAQMPQYHVGHLELVERIERRAAELPGLQLVGNAYHGVGVPLCIRTAEEAAAKLVAQLELSEIER</sequence>
<evidence type="ECO:0000256" key="1">
    <source>
        <dbReference type="ARBA" id="ARBA00001974"/>
    </source>
</evidence>
<dbReference type="Gene3D" id="3.50.50.60">
    <property type="entry name" value="FAD/NAD(P)-binding domain"/>
    <property type="match status" value="1"/>
</dbReference>
<keyword evidence="2 6" id="KW-0285">Flavoprotein</keyword>
<evidence type="ECO:0000256" key="3">
    <source>
        <dbReference type="ARBA" id="ARBA00022827"/>
    </source>
</evidence>
<dbReference type="Gene3D" id="3.90.660.20">
    <property type="entry name" value="Protoporphyrinogen oxidase, mitochondrial, domain 2"/>
    <property type="match status" value="1"/>
</dbReference>
<dbReference type="InterPro" id="IPR050464">
    <property type="entry name" value="Zeta_carotene_desat/Oxidored"/>
</dbReference>
<name>A0A5C5UWW0_9BACT</name>
<protein>
    <recommendedName>
        <fullName evidence="6">Coproporphyrinogen III oxidase</fullName>
        <ecNumber evidence="6">1.3.3.15</ecNumber>
    </recommendedName>
</protein>
<reference evidence="8 9" key="1">
    <citation type="submission" date="2019-02" db="EMBL/GenBank/DDBJ databases">
        <title>Deep-cultivation of Planctomycetes and their phenomic and genomic characterization uncovers novel biology.</title>
        <authorList>
            <person name="Wiegand S."/>
            <person name="Jogler M."/>
            <person name="Boedeker C."/>
            <person name="Pinto D."/>
            <person name="Vollmers J."/>
            <person name="Rivas-Marin E."/>
            <person name="Kohn T."/>
            <person name="Peeters S.H."/>
            <person name="Heuer A."/>
            <person name="Rast P."/>
            <person name="Oberbeckmann S."/>
            <person name="Bunk B."/>
            <person name="Jeske O."/>
            <person name="Meyerdierks A."/>
            <person name="Storesund J.E."/>
            <person name="Kallscheuer N."/>
            <person name="Luecker S."/>
            <person name="Lage O.M."/>
            <person name="Pohl T."/>
            <person name="Merkel B.J."/>
            <person name="Hornburger P."/>
            <person name="Mueller R.-W."/>
            <person name="Bruemmer F."/>
            <person name="Labrenz M."/>
            <person name="Spormann A.M."/>
            <person name="Op Den Camp H."/>
            <person name="Overmann J."/>
            <person name="Amann R."/>
            <person name="Jetten M.S.M."/>
            <person name="Mascher T."/>
            <person name="Medema M.H."/>
            <person name="Devos D.P."/>
            <person name="Kaster A.-K."/>
            <person name="Ovreas L."/>
            <person name="Rohde M."/>
            <person name="Galperin M.Y."/>
            <person name="Jogler C."/>
        </authorList>
    </citation>
    <scope>NUCLEOTIDE SEQUENCE [LARGE SCALE GENOMIC DNA]</scope>
    <source>
        <strain evidence="8 9">Enr8</strain>
    </source>
</reference>
<keyword evidence="5 6" id="KW-0350">Heme biosynthesis</keyword>
<accession>A0A5C5UWW0</accession>
<dbReference type="GO" id="GO:0004729">
    <property type="term" value="F:oxygen-dependent protoporphyrinogen oxidase activity"/>
    <property type="evidence" value="ECO:0007669"/>
    <property type="project" value="UniProtKB-UniRule"/>
</dbReference>
<dbReference type="Pfam" id="PF01593">
    <property type="entry name" value="Amino_oxidase"/>
    <property type="match status" value="1"/>
</dbReference>
<dbReference type="InterPro" id="IPR036188">
    <property type="entry name" value="FAD/NAD-bd_sf"/>
</dbReference>
<comment type="caution">
    <text evidence="8">The sequence shown here is derived from an EMBL/GenBank/DDBJ whole genome shotgun (WGS) entry which is preliminary data.</text>
</comment>
<comment type="subcellular location">
    <subcellularLocation>
        <location evidence="6">Cytoplasm</location>
    </subcellularLocation>
</comment>
<evidence type="ECO:0000313" key="8">
    <source>
        <dbReference type="EMBL" id="TWT30864.1"/>
    </source>
</evidence>
<dbReference type="PANTHER" id="PTHR42923:SF3">
    <property type="entry name" value="PROTOPORPHYRINOGEN OXIDASE"/>
    <property type="match status" value="1"/>
</dbReference>
<dbReference type="RefSeq" id="WP_186767786.1">
    <property type="nucleotide sequence ID" value="NZ_SJPF01000005.1"/>
</dbReference>
<dbReference type="EC" id="1.3.3.15" evidence="6"/>
<dbReference type="AlphaFoldDB" id="A0A5C5UWW0"/>
<evidence type="ECO:0000313" key="9">
    <source>
        <dbReference type="Proteomes" id="UP000318878"/>
    </source>
</evidence>
<evidence type="ECO:0000256" key="5">
    <source>
        <dbReference type="ARBA" id="ARBA00023133"/>
    </source>
</evidence>
<evidence type="ECO:0000256" key="4">
    <source>
        <dbReference type="ARBA" id="ARBA00023002"/>
    </source>
</evidence>
<comment type="cofactor">
    <cofactor evidence="1 6">
        <name>FAD</name>
        <dbReference type="ChEBI" id="CHEBI:57692"/>
    </cofactor>
</comment>
<proteinExistence type="inferred from homology"/>
<keyword evidence="6" id="KW-0963">Cytoplasm</keyword>
<dbReference type="NCBIfam" id="TIGR00562">
    <property type="entry name" value="proto_IX_ox"/>
    <property type="match status" value="1"/>
</dbReference>
<dbReference type="InterPro" id="IPR004572">
    <property type="entry name" value="Protoporphyrinogen_oxidase"/>
</dbReference>
<dbReference type="PANTHER" id="PTHR42923">
    <property type="entry name" value="PROTOPORPHYRINOGEN OXIDASE"/>
    <property type="match status" value="1"/>
</dbReference>
<dbReference type="EMBL" id="SJPF01000005">
    <property type="protein sequence ID" value="TWT30864.1"/>
    <property type="molecule type" value="Genomic_DNA"/>
</dbReference>
<dbReference type="UniPathway" id="UPA00252"/>
<evidence type="ECO:0000256" key="6">
    <source>
        <dbReference type="RuleBase" id="RU364052"/>
    </source>
</evidence>
<dbReference type="SUPFAM" id="SSF54373">
    <property type="entry name" value="FAD-linked reductases, C-terminal domain"/>
    <property type="match status" value="1"/>
</dbReference>
<keyword evidence="3 6" id="KW-0274">FAD</keyword>
<dbReference type="InterPro" id="IPR002937">
    <property type="entry name" value="Amino_oxidase"/>
</dbReference>
<feature type="domain" description="Amine oxidase" evidence="7">
    <location>
        <begin position="18"/>
        <end position="465"/>
    </location>
</feature>
<dbReference type="SUPFAM" id="SSF51905">
    <property type="entry name" value="FAD/NAD(P)-binding domain"/>
    <property type="match status" value="1"/>
</dbReference>
<comment type="pathway">
    <text evidence="6">Porphyrin-containing compound metabolism; protoheme biosynthesis.</text>
</comment>
<evidence type="ECO:0000256" key="2">
    <source>
        <dbReference type="ARBA" id="ARBA00022630"/>
    </source>
</evidence>
<keyword evidence="9" id="KW-1185">Reference proteome</keyword>
<organism evidence="8 9">
    <name type="scientific">Blastopirellula retiformator</name>
    <dbReference type="NCBI Taxonomy" id="2527970"/>
    <lineage>
        <taxon>Bacteria</taxon>
        <taxon>Pseudomonadati</taxon>
        <taxon>Planctomycetota</taxon>
        <taxon>Planctomycetia</taxon>
        <taxon>Pirellulales</taxon>
        <taxon>Pirellulaceae</taxon>
        <taxon>Blastopirellula</taxon>
    </lineage>
</organism>
<comment type="similarity">
    <text evidence="6">Belongs to the protoporphyrinogen/coproporphyrinogen oxidase family. Coproporphyrinogen III oxidase subfamily.</text>
</comment>
<gene>
    <name evidence="8" type="primary">hemY</name>
    <name evidence="8" type="ORF">Enr8_43900</name>
</gene>
<keyword evidence="4 6" id="KW-0560">Oxidoreductase</keyword>
<dbReference type="Proteomes" id="UP000318878">
    <property type="component" value="Unassembled WGS sequence"/>
</dbReference>